<keyword evidence="2" id="KW-0472">Membrane</keyword>
<sequence>MMDTCENMMTGNEKEPLQEPQTDAYAEEEEEMADESWRELLPEDLAKRTVIVMRRRIERHEETTTVEDDDVDEEDNEGITGPLMWLESKAGPWVTRHRSALRLLTFSTLAGYVVIFVYIVVRDGVLGLGERSVATATRDFVWSLLLGLFVLLAVGKHQ</sequence>
<name>A0A8K1CFA7_PYTOL</name>
<evidence type="ECO:0000313" key="4">
    <source>
        <dbReference type="Proteomes" id="UP000794436"/>
    </source>
</evidence>
<dbReference type="EMBL" id="SPLM01000076">
    <property type="protein sequence ID" value="TMW61493.1"/>
    <property type="molecule type" value="Genomic_DNA"/>
</dbReference>
<organism evidence="3 4">
    <name type="scientific">Pythium oligandrum</name>
    <name type="common">Mycoparasitic fungus</name>
    <dbReference type="NCBI Taxonomy" id="41045"/>
    <lineage>
        <taxon>Eukaryota</taxon>
        <taxon>Sar</taxon>
        <taxon>Stramenopiles</taxon>
        <taxon>Oomycota</taxon>
        <taxon>Peronosporomycetes</taxon>
        <taxon>Pythiales</taxon>
        <taxon>Pythiaceae</taxon>
        <taxon>Pythium</taxon>
    </lineage>
</organism>
<evidence type="ECO:0000256" key="2">
    <source>
        <dbReference type="SAM" id="Phobius"/>
    </source>
</evidence>
<reference evidence="3" key="1">
    <citation type="submission" date="2019-03" db="EMBL/GenBank/DDBJ databases">
        <title>Long read genome sequence of the mycoparasitic Pythium oligandrum ATCC 38472 isolated from sugarbeet rhizosphere.</title>
        <authorList>
            <person name="Gaulin E."/>
        </authorList>
    </citation>
    <scope>NUCLEOTIDE SEQUENCE</scope>
    <source>
        <strain evidence="3">ATCC 38472_TT</strain>
    </source>
</reference>
<accession>A0A8K1CFA7</accession>
<dbReference type="AlphaFoldDB" id="A0A8K1CFA7"/>
<dbReference type="Proteomes" id="UP000794436">
    <property type="component" value="Unassembled WGS sequence"/>
</dbReference>
<keyword evidence="2" id="KW-0812">Transmembrane</keyword>
<feature type="compositionally biased region" description="Acidic residues" evidence="1">
    <location>
        <begin position="25"/>
        <end position="34"/>
    </location>
</feature>
<gene>
    <name evidence="3" type="ORF">Poli38472_012684</name>
</gene>
<proteinExistence type="predicted"/>
<keyword evidence="2" id="KW-1133">Transmembrane helix</keyword>
<feature type="transmembrane region" description="Helical" evidence="2">
    <location>
        <begin position="140"/>
        <end position="155"/>
    </location>
</feature>
<keyword evidence="4" id="KW-1185">Reference proteome</keyword>
<evidence type="ECO:0000256" key="1">
    <source>
        <dbReference type="SAM" id="MobiDB-lite"/>
    </source>
</evidence>
<comment type="caution">
    <text evidence="3">The sequence shown here is derived from an EMBL/GenBank/DDBJ whole genome shotgun (WGS) entry which is preliminary data.</text>
</comment>
<protein>
    <submittedName>
        <fullName evidence="3">Uncharacterized protein</fullName>
    </submittedName>
</protein>
<feature type="transmembrane region" description="Helical" evidence="2">
    <location>
        <begin position="100"/>
        <end position="120"/>
    </location>
</feature>
<feature type="region of interest" description="Disordered" evidence="1">
    <location>
        <begin position="1"/>
        <end position="36"/>
    </location>
</feature>
<evidence type="ECO:0000313" key="3">
    <source>
        <dbReference type="EMBL" id="TMW61493.1"/>
    </source>
</evidence>